<name>A0A4P7YBZ0_PSEVE</name>
<dbReference type="InterPro" id="IPR010982">
    <property type="entry name" value="Lambda_DNA-bd_dom_sf"/>
</dbReference>
<feature type="domain" description="HTH cro/C1-type" evidence="1">
    <location>
        <begin position="18"/>
        <end position="72"/>
    </location>
</feature>
<evidence type="ECO:0000313" key="3">
    <source>
        <dbReference type="Proteomes" id="UP000298274"/>
    </source>
</evidence>
<accession>A0A4P7YBZ0</accession>
<dbReference type="SMART" id="SM00530">
    <property type="entry name" value="HTH_XRE"/>
    <property type="match status" value="1"/>
</dbReference>
<dbReference type="Pfam" id="PF01381">
    <property type="entry name" value="HTH_3"/>
    <property type="match status" value="1"/>
</dbReference>
<dbReference type="Gene3D" id="1.10.260.40">
    <property type="entry name" value="lambda repressor-like DNA-binding domains"/>
    <property type="match status" value="1"/>
</dbReference>
<protein>
    <submittedName>
        <fullName evidence="2">Helix-turn-helix transcriptional regulator</fullName>
    </submittedName>
</protein>
<dbReference type="Proteomes" id="UP000298274">
    <property type="component" value="Chromosome"/>
</dbReference>
<evidence type="ECO:0000313" key="2">
    <source>
        <dbReference type="EMBL" id="QCG68200.1"/>
    </source>
</evidence>
<dbReference type="CDD" id="cd00093">
    <property type="entry name" value="HTH_XRE"/>
    <property type="match status" value="1"/>
</dbReference>
<dbReference type="EMBL" id="CP039631">
    <property type="protein sequence ID" value="QCG68200.1"/>
    <property type="molecule type" value="Genomic_DNA"/>
</dbReference>
<dbReference type="GO" id="GO:0003677">
    <property type="term" value="F:DNA binding"/>
    <property type="evidence" value="ECO:0007669"/>
    <property type="project" value="InterPro"/>
</dbReference>
<dbReference type="PROSITE" id="PS50943">
    <property type="entry name" value="HTH_CROC1"/>
    <property type="match status" value="1"/>
</dbReference>
<sequence>MAIKPQDCLLVTIFATNVRRRRLGFDFSQEELAERAGVHRTYVGMLERGEKNVTIYNIDRIAGALEVEPYVLLQNLEHAIELDR</sequence>
<dbReference type="AlphaFoldDB" id="A0A4P7YBZ0"/>
<dbReference type="RefSeq" id="WP_141123588.1">
    <property type="nucleotide sequence ID" value="NZ_CP039631.3"/>
</dbReference>
<dbReference type="InterPro" id="IPR001387">
    <property type="entry name" value="Cro/C1-type_HTH"/>
</dbReference>
<proteinExistence type="predicted"/>
<reference evidence="3" key="1">
    <citation type="submission" date="2019-04" db="EMBL/GenBank/DDBJ databases">
        <title>Complete genome sequence of Pseudomonas veronii strain PVy, a versatile degrader capable of using multiple contaminants as sole carbon sources.</title>
        <authorList>
            <person name="Lopez-Echartea E."/>
            <person name="Ridl J."/>
            <person name="Pajer P."/>
            <person name="Strejcek M."/>
            <person name="Suman J."/>
            <person name="Uhlik O."/>
        </authorList>
    </citation>
    <scope>NUCLEOTIDE SEQUENCE [LARGE SCALE GENOMIC DNA]</scope>
    <source>
        <strain evidence="3">Pvy</strain>
    </source>
</reference>
<dbReference type="SUPFAM" id="SSF47413">
    <property type="entry name" value="lambda repressor-like DNA-binding domains"/>
    <property type="match status" value="1"/>
</dbReference>
<evidence type="ECO:0000259" key="1">
    <source>
        <dbReference type="PROSITE" id="PS50943"/>
    </source>
</evidence>
<gene>
    <name evidence="2" type="ORF">E4167_30135</name>
</gene>
<organism evidence="2 3">
    <name type="scientific">Pseudomonas veronii</name>
    <dbReference type="NCBI Taxonomy" id="76761"/>
    <lineage>
        <taxon>Bacteria</taxon>
        <taxon>Pseudomonadati</taxon>
        <taxon>Pseudomonadota</taxon>
        <taxon>Gammaproteobacteria</taxon>
        <taxon>Pseudomonadales</taxon>
        <taxon>Pseudomonadaceae</taxon>
        <taxon>Pseudomonas</taxon>
    </lineage>
</organism>